<sequence length="89" mass="10060">MMHLPSSSYQLTCPDCQWRSPIHHENAISQDAAALTKCPICDQSHLHAQAVHMLDWLFEQAMHIDAHHKLDTLHAINNDLEAMSCSFVA</sequence>
<organism evidence="1 2">
    <name type="scientific">Vitreoscilla stercoraria</name>
    <dbReference type="NCBI Taxonomy" id="61"/>
    <lineage>
        <taxon>Bacteria</taxon>
        <taxon>Pseudomonadati</taxon>
        <taxon>Pseudomonadota</taxon>
        <taxon>Betaproteobacteria</taxon>
        <taxon>Neisseriales</taxon>
        <taxon>Neisseriaceae</taxon>
        <taxon>Vitreoscilla</taxon>
    </lineage>
</organism>
<gene>
    <name evidence="1" type="ORF">LVJ81_10885</name>
</gene>
<evidence type="ECO:0000313" key="2">
    <source>
        <dbReference type="Proteomes" id="UP000832034"/>
    </source>
</evidence>
<dbReference type="RefSeq" id="WP_019958275.1">
    <property type="nucleotide sequence ID" value="NZ_CP091512.1"/>
</dbReference>
<accession>A0ABY4EA67</accession>
<name>A0ABY4EA67_VITST</name>
<keyword evidence="2" id="KW-1185">Reference proteome</keyword>
<dbReference type="Proteomes" id="UP000832034">
    <property type="component" value="Chromosome"/>
</dbReference>
<dbReference type="EMBL" id="CP091512">
    <property type="protein sequence ID" value="UOO92119.1"/>
    <property type="molecule type" value="Genomic_DNA"/>
</dbReference>
<evidence type="ECO:0000313" key="1">
    <source>
        <dbReference type="EMBL" id="UOO92119.1"/>
    </source>
</evidence>
<reference evidence="1" key="1">
    <citation type="submission" date="2021-12" db="EMBL/GenBank/DDBJ databases">
        <authorList>
            <person name="Veyrier F.J."/>
        </authorList>
    </citation>
    <scope>NUCLEOTIDE SEQUENCE</scope>
    <source>
        <strain evidence="1">SAG 1488-6</strain>
    </source>
</reference>
<protein>
    <submittedName>
        <fullName evidence="1">Uncharacterized protein</fullName>
    </submittedName>
</protein>
<reference evidence="1" key="2">
    <citation type="journal article" date="2022" name="Res Sq">
        <title>Evolution of multicellular longitudinally dividing oral cavity symbionts (Neisseriaceae).</title>
        <authorList>
            <person name="Nyongesa S."/>
            <person name="Weber P."/>
            <person name="Bernet E."/>
            <person name="Pullido F."/>
            <person name="Nieckarz M."/>
            <person name="Delaby M."/>
            <person name="Nieves C."/>
            <person name="Viehboeck T."/>
            <person name="Krause N."/>
            <person name="Rivera-Millot A."/>
            <person name="Nakamura A."/>
            <person name="Vischer N."/>
            <person name="VanNieuwenhze M."/>
            <person name="Brun Y."/>
            <person name="Cava F."/>
            <person name="Bulgheresi S."/>
            <person name="Veyrier F."/>
        </authorList>
    </citation>
    <scope>NUCLEOTIDE SEQUENCE</scope>
    <source>
        <strain evidence="1">SAG 1488-6</strain>
    </source>
</reference>
<proteinExistence type="predicted"/>